<evidence type="ECO:0000313" key="8">
    <source>
        <dbReference type="Proteomes" id="UP000000267"/>
    </source>
</evidence>
<evidence type="ECO:0000256" key="3">
    <source>
        <dbReference type="ARBA" id="ARBA00023163"/>
    </source>
</evidence>
<dbReference type="GO" id="GO:0000122">
    <property type="term" value="P:negative regulation of transcription by RNA polymerase II"/>
    <property type="evidence" value="ECO:0007669"/>
    <property type="project" value="EnsemblFungi"/>
</dbReference>
<dbReference type="GO" id="GO:0005654">
    <property type="term" value="C:nucleoplasm"/>
    <property type="evidence" value="ECO:0007669"/>
    <property type="project" value="EnsemblFungi"/>
</dbReference>
<comment type="similarity">
    <text evidence="5">Belongs to the STE12 transcription factor family.</text>
</comment>
<name>A7TG84_VANPO</name>
<dbReference type="eggNOG" id="ENOG502QTVR">
    <property type="taxonomic scope" value="Eukaryota"/>
</dbReference>
<keyword evidence="4" id="KW-0539">Nucleus</keyword>
<feature type="region of interest" description="Disordered" evidence="6">
    <location>
        <begin position="407"/>
        <end position="462"/>
    </location>
</feature>
<protein>
    <submittedName>
        <fullName evidence="7">Uncharacterized protein</fullName>
    </submittedName>
</protein>
<reference evidence="7 8" key="1">
    <citation type="journal article" date="2007" name="Proc. Natl. Acad. Sci. U.S.A.">
        <title>Independent sorting-out of thousands of duplicated gene pairs in two yeast species descended from a whole-genome duplication.</title>
        <authorList>
            <person name="Scannell D.R."/>
            <person name="Frank A.C."/>
            <person name="Conant G.C."/>
            <person name="Byrne K.P."/>
            <person name="Woolfit M."/>
            <person name="Wolfe K.H."/>
        </authorList>
    </citation>
    <scope>NUCLEOTIDE SEQUENCE [LARGE SCALE GENOMIC DNA]</scope>
    <source>
        <strain evidence="8">ATCC 22028 / DSM 70294 / BCRC 21397 / CBS 2163 / NBRC 10782 / NRRL Y-8283 / UCD 57-17</strain>
    </source>
</reference>
<dbReference type="GO" id="GO:0003700">
    <property type="term" value="F:DNA-binding transcription factor activity"/>
    <property type="evidence" value="ECO:0007669"/>
    <property type="project" value="EnsemblFungi"/>
</dbReference>
<dbReference type="InterPro" id="IPR003120">
    <property type="entry name" value="Ste12"/>
</dbReference>
<dbReference type="GO" id="GO:1990526">
    <property type="term" value="C:Ste12p-Dig1p-Dig2p complex"/>
    <property type="evidence" value="ECO:0007669"/>
    <property type="project" value="EnsemblFungi"/>
</dbReference>
<dbReference type="EMBL" id="DS480386">
    <property type="protein sequence ID" value="EDO18654.1"/>
    <property type="molecule type" value="Genomic_DNA"/>
</dbReference>
<evidence type="ECO:0000256" key="6">
    <source>
        <dbReference type="SAM" id="MobiDB-lite"/>
    </source>
</evidence>
<keyword evidence="3" id="KW-0804">Transcription</keyword>
<organism evidence="8">
    <name type="scientific">Vanderwaltozyma polyspora (strain ATCC 22028 / DSM 70294 / BCRC 21397 / CBS 2163 / NBRC 10782 / NRRL Y-8283 / UCD 57-17)</name>
    <name type="common">Kluyveromyces polysporus</name>
    <dbReference type="NCBI Taxonomy" id="436907"/>
    <lineage>
        <taxon>Eukaryota</taxon>
        <taxon>Fungi</taxon>
        <taxon>Dikarya</taxon>
        <taxon>Ascomycota</taxon>
        <taxon>Saccharomycotina</taxon>
        <taxon>Saccharomycetes</taxon>
        <taxon>Saccharomycetales</taxon>
        <taxon>Saccharomycetaceae</taxon>
        <taxon>Vanderwaltozyma</taxon>
    </lineage>
</organism>
<dbReference type="OrthoDB" id="1095242at2759"/>
<dbReference type="GO" id="GO:0071444">
    <property type="term" value="P:cellular response to pheromone"/>
    <property type="evidence" value="ECO:0007669"/>
    <property type="project" value="EnsemblFungi"/>
</dbReference>
<dbReference type="Pfam" id="PF02200">
    <property type="entry name" value="STE"/>
    <property type="match status" value="1"/>
</dbReference>
<dbReference type="GO" id="GO:1990527">
    <property type="term" value="C:Tec1p-Ste12p-Dig1p complex"/>
    <property type="evidence" value="ECO:0007669"/>
    <property type="project" value="EnsemblFungi"/>
</dbReference>
<feature type="region of interest" description="Disordered" evidence="6">
    <location>
        <begin position="1"/>
        <end position="28"/>
    </location>
</feature>
<feature type="compositionally biased region" description="Polar residues" evidence="6">
    <location>
        <begin position="672"/>
        <end position="696"/>
    </location>
</feature>
<feature type="compositionally biased region" description="Basic and acidic residues" evidence="6">
    <location>
        <begin position="697"/>
        <end position="706"/>
    </location>
</feature>
<evidence type="ECO:0000256" key="1">
    <source>
        <dbReference type="ARBA" id="ARBA00004123"/>
    </source>
</evidence>
<dbReference type="RefSeq" id="XP_001646512.1">
    <property type="nucleotide sequence ID" value="XM_001646462.1"/>
</dbReference>
<dbReference type="KEGG" id="vpo:Kpol_1055p10"/>
<dbReference type="PANTHER" id="PTHR47427:SF1">
    <property type="entry name" value="PROTEIN STE12"/>
    <property type="match status" value="1"/>
</dbReference>
<dbReference type="GO" id="GO:2000220">
    <property type="term" value="P:regulation of pseudohyphal growth"/>
    <property type="evidence" value="ECO:0007669"/>
    <property type="project" value="TreeGrafter"/>
</dbReference>
<dbReference type="SMART" id="SM00424">
    <property type="entry name" value="STE"/>
    <property type="match status" value="1"/>
</dbReference>
<keyword evidence="8" id="KW-1185">Reference proteome</keyword>
<dbReference type="AlphaFoldDB" id="A7TG84"/>
<dbReference type="Proteomes" id="UP000000267">
    <property type="component" value="Unassembled WGS sequence"/>
</dbReference>
<evidence type="ECO:0000256" key="2">
    <source>
        <dbReference type="ARBA" id="ARBA00023015"/>
    </source>
</evidence>
<feature type="compositionally biased region" description="Polar residues" evidence="6">
    <location>
        <begin position="415"/>
        <end position="429"/>
    </location>
</feature>
<dbReference type="GeneID" id="5546955"/>
<keyword evidence="2" id="KW-0805">Transcription regulation</keyword>
<dbReference type="GO" id="GO:0000747">
    <property type="term" value="P:conjugation with cellular fusion"/>
    <property type="evidence" value="ECO:0007669"/>
    <property type="project" value="EnsemblFungi"/>
</dbReference>
<comment type="subcellular location">
    <subcellularLocation>
        <location evidence="1">Nucleus</location>
    </subcellularLocation>
</comment>
<evidence type="ECO:0000256" key="5">
    <source>
        <dbReference type="ARBA" id="ARBA00024345"/>
    </source>
</evidence>
<dbReference type="InParanoid" id="A7TG84"/>
<evidence type="ECO:0000313" key="7">
    <source>
        <dbReference type="EMBL" id="EDO18654.1"/>
    </source>
</evidence>
<feature type="region of interest" description="Disordered" evidence="6">
    <location>
        <begin position="664"/>
        <end position="706"/>
    </location>
</feature>
<feature type="region of interest" description="Disordered" evidence="6">
    <location>
        <begin position="554"/>
        <end position="609"/>
    </location>
</feature>
<dbReference type="PANTHER" id="PTHR47427">
    <property type="entry name" value="PROTEIN STE12"/>
    <property type="match status" value="1"/>
</dbReference>
<dbReference type="OMA" id="IMREDAG"/>
<dbReference type="GO" id="GO:0045944">
    <property type="term" value="P:positive regulation of transcription by RNA polymerase II"/>
    <property type="evidence" value="ECO:0007669"/>
    <property type="project" value="EnsemblFungi"/>
</dbReference>
<feature type="region of interest" description="Disordered" evidence="6">
    <location>
        <begin position="224"/>
        <end position="278"/>
    </location>
</feature>
<dbReference type="GO" id="GO:0001403">
    <property type="term" value="P:invasive growth in response to glucose limitation"/>
    <property type="evidence" value="ECO:0007669"/>
    <property type="project" value="EnsemblFungi"/>
</dbReference>
<dbReference type="FunCoup" id="A7TG84">
    <property type="interactions" value="2612"/>
</dbReference>
<gene>
    <name evidence="7" type="ORF">Kpol_1055p10</name>
</gene>
<dbReference type="STRING" id="436907.A7TG84"/>
<dbReference type="PhylomeDB" id="A7TG84"/>
<dbReference type="HOGENOM" id="CLU_019798_0_0_1"/>
<evidence type="ECO:0000256" key="4">
    <source>
        <dbReference type="ARBA" id="ARBA00023242"/>
    </source>
</evidence>
<proteinExistence type="inferred from homology"/>
<accession>A7TG84</accession>
<dbReference type="InterPro" id="IPR052127">
    <property type="entry name" value="STE12_transcription_factor"/>
</dbReference>
<sequence>MRVNNIGGRTESVMRLDHNGHNQQRASPEQVEESLKLIDDLKFFLATAPVNWQENQVIRRYYLNNDQGFTSCIFWNNLFYITGTDIVKCCMYRMQKFGREVIQKKKFEEGIFSDLRHLKCGIDATLEQPKSEFLSFLFRNMCLKTQKKQKVFFWFSVPHDKLFADALERDLKRESLGQPSTTKPINDPAASFQYNSDSEYSLYDQLSLHVNSKRTNKEVYKQVQFSPDDDSAGTPLNNQTDIMREDAGSTSVQTSYDENDNAKIDQSPMQSQDVNEDQDNKFSQQTLVLDSNSLDINTDSASFEAKQHDSINKLVEEDDFPLDYVPIEIEYPNQEEAIDGFSMQPNDMFQPSSMLYENSMVFPEDDLMPTTATMGKFNYPMAAPMGWPVSATRPHFMMNSEYYASNGKNLPDSPNPSRKNASVKKQTNIDLVKKSSNENNENVESQEDDENVSQNGDVPQYPMYPNPYQYPYQYNNSMVPPNGFPPNMYNGYQMEPFPQPVDASTYPYDDFFPSHEGFDEGYFLQSEPFSWGYVPPQGMQLTAPPYMSKVYSQQGFKQNQIPPRNSYQSSQGPSWNGQTGQTGYHSRSNSKNYQNTPMRSQGAQAQGERWRHFHRNSQSATATKFYFSKAGKVNKQGARKVPNQQRQYMMKQNLKMKPDMVNSMGSGSSSGNTDINKNTLPVLTPESTNLISQSELTTDKTDLNSE</sequence>
<dbReference type="GO" id="GO:0007124">
    <property type="term" value="P:pseudohyphal growth"/>
    <property type="evidence" value="ECO:0007669"/>
    <property type="project" value="EnsemblFungi"/>
</dbReference>
<feature type="compositionally biased region" description="Polar residues" evidence="6">
    <location>
        <begin position="554"/>
        <end position="604"/>
    </location>
</feature>